<gene>
    <name evidence="1" type="ORF">ALC62_13799</name>
</gene>
<evidence type="ECO:0000313" key="2">
    <source>
        <dbReference type="Proteomes" id="UP000078542"/>
    </source>
</evidence>
<reference evidence="1 2" key="1">
    <citation type="submission" date="2016-03" db="EMBL/GenBank/DDBJ databases">
        <title>Cyphomyrmex costatus WGS genome.</title>
        <authorList>
            <person name="Nygaard S."/>
            <person name="Hu H."/>
            <person name="Boomsma J."/>
            <person name="Zhang G."/>
        </authorList>
    </citation>
    <scope>NUCLEOTIDE SEQUENCE [LARGE SCALE GENOMIC DNA]</scope>
    <source>
        <strain evidence="1">MS0001</strain>
        <tissue evidence="1">Whole body</tissue>
    </source>
</reference>
<proteinExistence type="predicted"/>
<dbReference type="CDD" id="cd09272">
    <property type="entry name" value="RNase_HI_RT_Ty1"/>
    <property type="match status" value="1"/>
</dbReference>
<dbReference type="PANTHER" id="PTHR11439">
    <property type="entry name" value="GAG-POL-RELATED RETROTRANSPOSON"/>
    <property type="match status" value="1"/>
</dbReference>
<organism evidence="1 2">
    <name type="scientific">Cyphomyrmex costatus</name>
    <dbReference type="NCBI Taxonomy" id="456900"/>
    <lineage>
        <taxon>Eukaryota</taxon>
        <taxon>Metazoa</taxon>
        <taxon>Ecdysozoa</taxon>
        <taxon>Arthropoda</taxon>
        <taxon>Hexapoda</taxon>
        <taxon>Insecta</taxon>
        <taxon>Pterygota</taxon>
        <taxon>Neoptera</taxon>
        <taxon>Endopterygota</taxon>
        <taxon>Hymenoptera</taxon>
        <taxon>Apocrita</taxon>
        <taxon>Aculeata</taxon>
        <taxon>Formicoidea</taxon>
        <taxon>Formicidae</taxon>
        <taxon>Myrmicinae</taxon>
        <taxon>Cyphomyrmex</taxon>
    </lineage>
</organism>
<protein>
    <submittedName>
        <fullName evidence="1">Copia protein</fullName>
    </submittedName>
</protein>
<dbReference type="STRING" id="456900.A0A151I9U8"/>
<dbReference type="PANTHER" id="PTHR11439:SF440">
    <property type="entry name" value="INTEGRASE CATALYTIC DOMAIN-CONTAINING PROTEIN"/>
    <property type="match status" value="1"/>
</dbReference>
<dbReference type="Proteomes" id="UP000078542">
    <property type="component" value="Unassembled WGS sequence"/>
</dbReference>
<name>A0A151I9U8_9HYME</name>
<dbReference type="AlphaFoldDB" id="A0A151I9U8"/>
<dbReference type="EMBL" id="KQ978290">
    <property type="protein sequence ID" value="KYM95559.1"/>
    <property type="molecule type" value="Genomic_DNA"/>
</dbReference>
<keyword evidence="2" id="KW-1185">Reference proteome</keyword>
<evidence type="ECO:0000313" key="1">
    <source>
        <dbReference type="EMBL" id="KYM95559.1"/>
    </source>
</evidence>
<accession>A0A151I9U8</accession>
<sequence>MTLDQKDYIESLARKYNITESKLYCTPMEQNLSLQPAQSASNFLNYRNLIGALLYVSTSTRLDISYSVNYLSRFQNSFDESHYKYALRILKYLYLTRDLKLTYQINSNADIIDCFVDADWAGDKVDRKSTTGYLIRIFGNVIFWKSKKQSSVTKSSTAAEYVALSDAVSEIRVILNLLEDLNIKLSKPVKIYEDNSGAIVIAKFGNLTKNSKYIEVHYHFVNEFYEKKIIELVKVESENNIADILTKALGKNKFEVFRKTLNIV</sequence>